<dbReference type="RefSeq" id="WP_109613276.1">
    <property type="nucleotide sequence ID" value="NZ_QGGG01000009.1"/>
</dbReference>
<gene>
    <name evidence="2" type="ORF">C7441_10915</name>
</gene>
<name>A0A316CMM5_PSESE</name>
<dbReference type="AlphaFoldDB" id="A0A316CMM5"/>
<organism evidence="2 3">
    <name type="scientific">Pseudaminobacter salicylatoxidans</name>
    <dbReference type="NCBI Taxonomy" id="93369"/>
    <lineage>
        <taxon>Bacteria</taxon>
        <taxon>Pseudomonadati</taxon>
        <taxon>Pseudomonadota</taxon>
        <taxon>Alphaproteobacteria</taxon>
        <taxon>Hyphomicrobiales</taxon>
        <taxon>Phyllobacteriaceae</taxon>
        <taxon>Pseudaminobacter</taxon>
    </lineage>
</organism>
<evidence type="ECO:0000256" key="1">
    <source>
        <dbReference type="SAM" id="SignalP"/>
    </source>
</evidence>
<reference evidence="2 3" key="1">
    <citation type="submission" date="2018-05" db="EMBL/GenBank/DDBJ databases">
        <title>Genomic Encyclopedia of Type Strains, Phase IV (KMG-IV): sequencing the most valuable type-strain genomes for metagenomic binning, comparative biology and taxonomic classification.</title>
        <authorList>
            <person name="Goeker M."/>
        </authorList>
    </citation>
    <scope>NUCLEOTIDE SEQUENCE [LARGE SCALE GENOMIC DNA]</scope>
    <source>
        <strain evidence="2 3">DSM 6986</strain>
    </source>
</reference>
<dbReference type="EMBL" id="QGGG01000009">
    <property type="protein sequence ID" value="PWJ82249.1"/>
    <property type="molecule type" value="Genomic_DNA"/>
</dbReference>
<accession>A0A316CMM5</accession>
<dbReference type="Proteomes" id="UP000245396">
    <property type="component" value="Unassembled WGS sequence"/>
</dbReference>
<evidence type="ECO:0000313" key="2">
    <source>
        <dbReference type="EMBL" id="PWJ82249.1"/>
    </source>
</evidence>
<dbReference type="InterPro" id="IPR022061">
    <property type="entry name" value="DUF3617"/>
</dbReference>
<proteinExistence type="predicted"/>
<keyword evidence="3" id="KW-1185">Reference proteome</keyword>
<comment type="caution">
    <text evidence="2">The sequence shown here is derived from an EMBL/GenBank/DDBJ whole genome shotgun (WGS) entry which is preliminary data.</text>
</comment>
<protein>
    <submittedName>
        <fullName evidence="2">Uncharacterized protein</fullName>
    </submittedName>
</protein>
<feature type="chain" id="PRO_5016385918" evidence="1">
    <location>
        <begin position="27"/>
        <end position="214"/>
    </location>
</feature>
<dbReference type="Pfam" id="PF12276">
    <property type="entry name" value="DUF3617"/>
    <property type="match status" value="1"/>
</dbReference>
<sequence>MKHPMRPFPILLAACLVLGVSHAAPAFELPVDLPSRSEGLWTVDQSSTLSESTTSFDIRKIWKVCLDAGADRALHELEAREQQSNIASLKEICEEPQASVSGNVLSWSMHCSGPSPSADKTGTSDVRHKTTFVSNEETRAETAVVNQDKRSRSHGQFFTHMKHVGSCEGGLRPGDMMLTNLLVNGEETLKARQLRNIYREIEDQKLFTASRLSR</sequence>
<evidence type="ECO:0000313" key="3">
    <source>
        <dbReference type="Proteomes" id="UP000245396"/>
    </source>
</evidence>
<keyword evidence="1" id="KW-0732">Signal</keyword>
<feature type="signal peptide" evidence="1">
    <location>
        <begin position="1"/>
        <end position="26"/>
    </location>
</feature>
<dbReference type="OrthoDB" id="8114462at2"/>